<dbReference type="AlphaFoldDB" id="A0AAN8F099"/>
<dbReference type="Proteomes" id="UP001331761">
    <property type="component" value="Unassembled WGS sequence"/>
</dbReference>
<protein>
    <submittedName>
        <fullName evidence="1">Uncharacterized protein</fullName>
    </submittedName>
</protein>
<name>A0AAN8F099_TRICO</name>
<reference evidence="1 2" key="1">
    <citation type="submission" date="2019-10" db="EMBL/GenBank/DDBJ databases">
        <title>Assembly and Annotation for the nematode Trichostrongylus colubriformis.</title>
        <authorList>
            <person name="Martin J."/>
        </authorList>
    </citation>
    <scope>NUCLEOTIDE SEQUENCE [LARGE SCALE GENOMIC DNA]</scope>
    <source>
        <strain evidence="1">G859</strain>
        <tissue evidence="1">Whole worm</tissue>
    </source>
</reference>
<organism evidence="1 2">
    <name type="scientific">Trichostrongylus colubriformis</name>
    <name type="common">Black scour worm</name>
    <dbReference type="NCBI Taxonomy" id="6319"/>
    <lineage>
        <taxon>Eukaryota</taxon>
        <taxon>Metazoa</taxon>
        <taxon>Ecdysozoa</taxon>
        <taxon>Nematoda</taxon>
        <taxon>Chromadorea</taxon>
        <taxon>Rhabditida</taxon>
        <taxon>Rhabditina</taxon>
        <taxon>Rhabditomorpha</taxon>
        <taxon>Strongyloidea</taxon>
        <taxon>Trichostrongylidae</taxon>
        <taxon>Trichostrongylus</taxon>
    </lineage>
</organism>
<sequence>LQPTEGLIERMTQQWKDQPDARVSMEEFAPIYKNVKKEAGKPHTAEEFQSVARPQWIYVLQRNAVGNLSHLLLLTLYIAPMDLKKSQKGAETAIEWIENCLTLPREESIYKSKMRVTHY</sequence>
<evidence type="ECO:0000313" key="1">
    <source>
        <dbReference type="EMBL" id="KAK5971196.1"/>
    </source>
</evidence>
<dbReference type="EMBL" id="WIXE01018114">
    <property type="protein sequence ID" value="KAK5971196.1"/>
    <property type="molecule type" value="Genomic_DNA"/>
</dbReference>
<proteinExistence type="predicted"/>
<keyword evidence="2" id="KW-1185">Reference proteome</keyword>
<gene>
    <name evidence="1" type="ORF">GCK32_018627</name>
</gene>
<evidence type="ECO:0000313" key="2">
    <source>
        <dbReference type="Proteomes" id="UP001331761"/>
    </source>
</evidence>
<feature type="non-terminal residue" evidence="1">
    <location>
        <position position="1"/>
    </location>
</feature>
<comment type="caution">
    <text evidence="1">The sequence shown here is derived from an EMBL/GenBank/DDBJ whole genome shotgun (WGS) entry which is preliminary data.</text>
</comment>
<accession>A0AAN8F099</accession>